<sequence length="61" mass="6733">MANWLQPSKEDEIVVAGRDIPFRNVAQAPCAKTGNYGEGNASGKNEHGRLLYSHECAKFVR</sequence>
<dbReference type="AlphaFoldDB" id="A0A127PUI4"/>
<accession>A0A127PUI4</accession>
<evidence type="ECO:0000313" key="2">
    <source>
        <dbReference type="Proteomes" id="UP000071778"/>
    </source>
</evidence>
<evidence type="ECO:0000313" key="1">
    <source>
        <dbReference type="EMBL" id="AMP11382.1"/>
    </source>
</evidence>
<reference evidence="1 2" key="1">
    <citation type="submission" date="2015-11" db="EMBL/GenBank/DDBJ databases">
        <title>Exploring the genomic traits of fungus-feeding bacterial genus Collimonas.</title>
        <authorList>
            <person name="Song C."/>
            <person name="Schmidt R."/>
            <person name="de Jager V."/>
            <person name="Krzyzanowska D."/>
            <person name="Jongedijk E."/>
            <person name="Cankar K."/>
            <person name="Beekwilder J."/>
            <person name="van Veen A."/>
            <person name="de Boer W."/>
            <person name="van Veen J.A."/>
            <person name="Garbeva P."/>
        </authorList>
    </citation>
    <scope>NUCLEOTIDE SEQUENCE [LARGE SCALE GENOMIC DNA]</scope>
    <source>
        <strain evidence="1 2">Ter282</strain>
    </source>
</reference>
<name>A0A127PUI4_9BURK</name>
<proteinExistence type="predicted"/>
<dbReference type="EMBL" id="CP013235">
    <property type="protein sequence ID" value="AMP11382.1"/>
    <property type="molecule type" value="Genomic_DNA"/>
</dbReference>
<organism evidence="1 2">
    <name type="scientific">Collimonas arenae</name>
    <dbReference type="NCBI Taxonomy" id="279058"/>
    <lineage>
        <taxon>Bacteria</taxon>
        <taxon>Pseudomonadati</taxon>
        <taxon>Pseudomonadota</taxon>
        <taxon>Betaproteobacteria</taxon>
        <taxon>Burkholderiales</taxon>
        <taxon>Oxalobacteraceae</taxon>
        <taxon>Collimonas</taxon>
    </lineage>
</organism>
<gene>
    <name evidence="1" type="ORF">CAter282_3699</name>
</gene>
<dbReference type="PATRIC" id="fig|279058.18.peg.3636"/>
<dbReference type="Proteomes" id="UP000071778">
    <property type="component" value="Chromosome"/>
</dbReference>
<protein>
    <submittedName>
        <fullName evidence="1">Uncharacterized protein</fullName>
    </submittedName>
</protein>
<keyword evidence="2" id="KW-1185">Reference proteome</keyword>